<name>A0A1B1NEN0_9MICO</name>
<dbReference type="PROSITE" id="PS51318">
    <property type="entry name" value="TAT"/>
    <property type="match status" value="1"/>
</dbReference>
<keyword evidence="5" id="KW-1185">Reference proteome</keyword>
<evidence type="ECO:0000313" key="4">
    <source>
        <dbReference type="EMBL" id="ANS79896.1"/>
    </source>
</evidence>
<dbReference type="EMBL" id="CP014989">
    <property type="protein sequence ID" value="ANS79896.1"/>
    <property type="molecule type" value="Genomic_DNA"/>
</dbReference>
<dbReference type="SUPFAM" id="SSF53474">
    <property type="entry name" value="alpha/beta-Hydrolases"/>
    <property type="match status" value="1"/>
</dbReference>
<dbReference type="PROSITE" id="PS51257">
    <property type="entry name" value="PROKAR_LIPOPROTEIN"/>
    <property type="match status" value="1"/>
</dbReference>
<feature type="domain" description="BD-FAE-like" evidence="3">
    <location>
        <begin position="90"/>
        <end position="258"/>
    </location>
</feature>
<dbReference type="PANTHER" id="PTHR48081">
    <property type="entry name" value="AB HYDROLASE SUPERFAMILY PROTEIN C4A8.06C"/>
    <property type="match status" value="1"/>
</dbReference>
<gene>
    <name evidence="4" type="ORF">SGUI_2500</name>
</gene>
<evidence type="ECO:0000256" key="1">
    <source>
        <dbReference type="ARBA" id="ARBA00022801"/>
    </source>
</evidence>
<organism evidence="4 5">
    <name type="scientific">Serinicoccus hydrothermalis</name>
    <dbReference type="NCBI Taxonomy" id="1758689"/>
    <lineage>
        <taxon>Bacteria</taxon>
        <taxon>Bacillati</taxon>
        <taxon>Actinomycetota</taxon>
        <taxon>Actinomycetes</taxon>
        <taxon>Micrococcales</taxon>
        <taxon>Ornithinimicrobiaceae</taxon>
        <taxon>Serinicoccus</taxon>
    </lineage>
</organism>
<dbReference type="Gene3D" id="3.40.50.1820">
    <property type="entry name" value="alpha/beta hydrolase"/>
    <property type="match status" value="1"/>
</dbReference>
<dbReference type="KEGG" id="serj:SGUI_2500"/>
<dbReference type="InterPro" id="IPR006311">
    <property type="entry name" value="TAT_signal"/>
</dbReference>
<feature type="region of interest" description="Disordered" evidence="2">
    <location>
        <begin position="25"/>
        <end position="60"/>
    </location>
</feature>
<keyword evidence="1" id="KW-0378">Hydrolase</keyword>
<dbReference type="Proteomes" id="UP000092482">
    <property type="component" value="Chromosome"/>
</dbReference>
<dbReference type="Pfam" id="PF20434">
    <property type="entry name" value="BD-FAE"/>
    <property type="match status" value="1"/>
</dbReference>
<dbReference type="AlphaFoldDB" id="A0A1B1NEN0"/>
<dbReference type="PATRIC" id="fig|1758689.4.peg.2612"/>
<dbReference type="InterPro" id="IPR049492">
    <property type="entry name" value="BD-FAE-like_dom"/>
</dbReference>
<dbReference type="InterPro" id="IPR029058">
    <property type="entry name" value="AB_hydrolase_fold"/>
</dbReference>
<accession>A0A1B1NEN0</accession>
<evidence type="ECO:0000313" key="5">
    <source>
        <dbReference type="Proteomes" id="UP000092482"/>
    </source>
</evidence>
<proteinExistence type="predicted"/>
<evidence type="ECO:0000259" key="3">
    <source>
        <dbReference type="Pfam" id="PF20434"/>
    </source>
</evidence>
<reference evidence="4 5" key="1">
    <citation type="submission" date="2016-03" db="EMBL/GenBank/DDBJ databases">
        <title>Shallow-sea hydrothermal system.</title>
        <authorList>
            <person name="Tang K."/>
        </authorList>
    </citation>
    <scope>NUCLEOTIDE SEQUENCE [LARGE SCALE GENOMIC DNA]</scope>
    <source>
        <strain evidence="4 5">JLT9</strain>
    </source>
</reference>
<dbReference type="RefSeq" id="WP_066640898.1">
    <property type="nucleotide sequence ID" value="NZ_CP014989.1"/>
</dbReference>
<dbReference type="OrthoDB" id="255603at2"/>
<protein>
    <submittedName>
        <fullName evidence="4">Putative lipase/esterase</fullName>
    </submittedName>
</protein>
<dbReference type="GO" id="GO:0016787">
    <property type="term" value="F:hydrolase activity"/>
    <property type="evidence" value="ECO:0007669"/>
    <property type="project" value="UniProtKB-KW"/>
</dbReference>
<dbReference type="STRING" id="1758689.SGUI_2500"/>
<sequence length="302" mass="31578">MHRPTTLDRRTLLALAGTGVLSACSGPVDAPDAPDASSGGPDDPTEQTGEENGMSTGGDEVTAGMERITYGEEESQWVERRVPTGPSRGTVVVLHGGFWRAAYGADLGTPLAEDLTAQGWTTLNVEYRRVGDGGGFPQTFDDVHAALELVDVDGPVVTLGHSAGGQLAAWAAGRLRTGQWSGDVEVTHVVSQAGVLDLGTAYEERLGGGAVEDFLAATPDDPLYDLVDPIRQVPLDAPLWALHAPDDGQVPISQSEAYVTAAREAGAKAEQIEVTGGHFNLIDVGTGAWAEVVRVLDSISSR</sequence>
<evidence type="ECO:0000256" key="2">
    <source>
        <dbReference type="SAM" id="MobiDB-lite"/>
    </source>
</evidence>
<dbReference type="InterPro" id="IPR050300">
    <property type="entry name" value="GDXG_lipolytic_enzyme"/>
</dbReference>